<dbReference type="PROSITE" id="PS50887">
    <property type="entry name" value="GGDEF"/>
    <property type="match status" value="1"/>
</dbReference>
<evidence type="ECO:0000256" key="2">
    <source>
        <dbReference type="ARBA" id="ARBA00034247"/>
    </source>
</evidence>
<dbReference type="PANTHER" id="PTHR45138:SF9">
    <property type="entry name" value="DIGUANYLATE CYCLASE DGCM-RELATED"/>
    <property type="match status" value="1"/>
</dbReference>
<comment type="caution">
    <text evidence="6">The sequence shown here is derived from an EMBL/GenBank/DDBJ whole genome shotgun (WGS) entry which is preliminary data.</text>
</comment>
<dbReference type="InterPro" id="IPR043128">
    <property type="entry name" value="Rev_trsase/Diguanyl_cyclase"/>
</dbReference>
<dbReference type="InterPro" id="IPR050469">
    <property type="entry name" value="Diguanylate_Cyclase"/>
</dbReference>
<dbReference type="RefSeq" id="WP_369338949.1">
    <property type="nucleotide sequence ID" value="NZ_JBFYGN010000013.1"/>
</dbReference>
<reference evidence="6 7" key="1">
    <citation type="journal article" date="2013" name="Int. J. Syst. Evol. Microbiol.">
        <title>Comamonas guangdongensis sp. nov., isolated from subterranean forest sediment, and emended description of the genus Comamonas.</title>
        <authorList>
            <person name="Zhang J."/>
            <person name="Wang Y."/>
            <person name="Zhou S."/>
            <person name="Wu C."/>
            <person name="He J."/>
            <person name="Li F."/>
        </authorList>
    </citation>
    <scope>NUCLEOTIDE SEQUENCE [LARGE SCALE GENOMIC DNA]</scope>
    <source>
        <strain evidence="6 7">CCTCC AB2011133</strain>
    </source>
</reference>
<dbReference type="Pfam" id="PF00990">
    <property type="entry name" value="GGDEF"/>
    <property type="match status" value="1"/>
</dbReference>
<evidence type="ECO:0000256" key="4">
    <source>
        <dbReference type="SAM" id="Phobius"/>
    </source>
</evidence>
<feature type="transmembrane region" description="Helical" evidence="4">
    <location>
        <begin position="18"/>
        <end position="40"/>
    </location>
</feature>
<dbReference type="PANTHER" id="PTHR45138">
    <property type="entry name" value="REGULATORY COMPONENTS OF SENSORY TRANSDUCTION SYSTEM"/>
    <property type="match status" value="1"/>
</dbReference>
<comment type="catalytic activity">
    <reaction evidence="2">
        <text>2 GTP = 3',3'-c-di-GMP + 2 diphosphate</text>
        <dbReference type="Rhea" id="RHEA:24898"/>
        <dbReference type="ChEBI" id="CHEBI:33019"/>
        <dbReference type="ChEBI" id="CHEBI:37565"/>
        <dbReference type="ChEBI" id="CHEBI:58805"/>
        <dbReference type="EC" id="2.7.7.65"/>
    </reaction>
</comment>
<gene>
    <name evidence="6" type="ORF">AB6724_12995</name>
</gene>
<protein>
    <recommendedName>
        <fullName evidence="1">diguanylate cyclase</fullName>
        <ecNumber evidence="1">2.7.7.65</ecNumber>
    </recommendedName>
</protein>
<evidence type="ECO:0000313" key="6">
    <source>
        <dbReference type="EMBL" id="MEX8193755.1"/>
    </source>
</evidence>
<accession>A0ABV3ZWI6</accession>
<dbReference type="CDD" id="cd01949">
    <property type="entry name" value="GGDEF"/>
    <property type="match status" value="1"/>
</dbReference>
<feature type="region of interest" description="Disordered" evidence="3">
    <location>
        <begin position="425"/>
        <end position="447"/>
    </location>
</feature>
<evidence type="ECO:0000259" key="5">
    <source>
        <dbReference type="PROSITE" id="PS50887"/>
    </source>
</evidence>
<dbReference type="NCBIfam" id="TIGR00254">
    <property type="entry name" value="GGDEF"/>
    <property type="match status" value="1"/>
</dbReference>
<evidence type="ECO:0000256" key="3">
    <source>
        <dbReference type="SAM" id="MobiDB-lite"/>
    </source>
</evidence>
<keyword evidence="7" id="KW-1185">Reference proteome</keyword>
<organism evidence="6 7">
    <name type="scientific">Comamonas guangdongensis</name>
    <dbReference type="NCBI Taxonomy" id="510515"/>
    <lineage>
        <taxon>Bacteria</taxon>
        <taxon>Pseudomonadati</taxon>
        <taxon>Pseudomonadota</taxon>
        <taxon>Betaproteobacteria</taxon>
        <taxon>Burkholderiales</taxon>
        <taxon>Comamonadaceae</taxon>
        <taxon>Comamonas</taxon>
    </lineage>
</organism>
<dbReference type="InterPro" id="IPR000160">
    <property type="entry name" value="GGDEF_dom"/>
</dbReference>
<dbReference type="Gene3D" id="3.30.70.270">
    <property type="match status" value="1"/>
</dbReference>
<dbReference type="Proteomes" id="UP001561046">
    <property type="component" value="Unassembled WGS sequence"/>
</dbReference>
<dbReference type="SMART" id="SM00267">
    <property type="entry name" value="GGDEF"/>
    <property type="match status" value="1"/>
</dbReference>
<name>A0ABV3ZWI6_9BURK</name>
<evidence type="ECO:0000256" key="1">
    <source>
        <dbReference type="ARBA" id="ARBA00012528"/>
    </source>
</evidence>
<keyword evidence="4" id="KW-1133">Transmembrane helix</keyword>
<dbReference type="InterPro" id="IPR029787">
    <property type="entry name" value="Nucleotide_cyclase"/>
</dbReference>
<keyword evidence="4" id="KW-0472">Membrane</keyword>
<keyword evidence="4" id="KW-0812">Transmembrane</keyword>
<dbReference type="SUPFAM" id="SSF55073">
    <property type="entry name" value="Nucleotide cyclase"/>
    <property type="match status" value="1"/>
</dbReference>
<proteinExistence type="predicted"/>
<dbReference type="EMBL" id="JBFYGN010000013">
    <property type="protein sequence ID" value="MEX8193755.1"/>
    <property type="molecule type" value="Genomic_DNA"/>
</dbReference>
<sequence length="447" mass="50062">MLQLLPPSSRFRSIATQLIARIVLLALLSMCVFVGALAWWEYRAGQQNFRRDMQQHADASLLLLSSAMWDIDPAMVRNQVSWLAKLPQVGFVRVRATTTGELFEGGQLAQPRPPAIAINIPAPRQIQTAGEIPLGTLEIWESRSYYLELMRNSILGVVLGYVLFTTLVCMVVAMVMRRQLRDPLRDIAHFARGLKPGGQSQTLVLGRPRRAYIDEIDLVARGFVQLQNNLQSHIADLDQLVAERTAQLEQMVDEVKRLSMTDALTSCYNRRALDERLQSEVERCRRYGRPLSVVFMDLDHFKRVNDEHGHATGDVVLREVALRCQRELRTQVDWLARYGGEEFLAVLPESQAAEASQLASRLGRVIRGRPIDVDGLHLTVTASFGVAQLQGEESMESMLERADAALYEAKAAGRDCVRVSEIHARGHKKSAAAMERPSALGSQESQP</sequence>
<evidence type="ECO:0000313" key="7">
    <source>
        <dbReference type="Proteomes" id="UP001561046"/>
    </source>
</evidence>
<dbReference type="Gene3D" id="6.10.340.10">
    <property type="match status" value="1"/>
</dbReference>
<feature type="domain" description="GGDEF" evidence="5">
    <location>
        <begin position="289"/>
        <end position="422"/>
    </location>
</feature>
<dbReference type="EC" id="2.7.7.65" evidence="1"/>
<feature type="transmembrane region" description="Helical" evidence="4">
    <location>
        <begin position="154"/>
        <end position="175"/>
    </location>
</feature>